<dbReference type="GO" id="GO:0004022">
    <property type="term" value="F:alcohol dehydrogenase (NAD+) activity"/>
    <property type="evidence" value="ECO:0007669"/>
    <property type="project" value="TreeGrafter"/>
</dbReference>
<dbReference type="InterPro" id="IPR036291">
    <property type="entry name" value="NAD(P)-bd_dom_sf"/>
</dbReference>
<dbReference type="Pfam" id="PF00107">
    <property type="entry name" value="ADH_zinc_N"/>
    <property type="match status" value="1"/>
</dbReference>
<feature type="transmembrane region" description="Helical" evidence="18">
    <location>
        <begin position="365"/>
        <end position="381"/>
    </location>
</feature>
<evidence type="ECO:0000256" key="4">
    <source>
        <dbReference type="ARBA" id="ARBA00008072"/>
    </source>
</evidence>
<organism evidence="20 21">
    <name type="scientific">Colletotrichum karsti</name>
    <dbReference type="NCBI Taxonomy" id="1095194"/>
    <lineage>
        <taxon>Eukaryota</taxon>
        <taxon>Fungi</taxon>
        <taxon>Dikarya</taxon>
        <taxon>Ascomycota</taxon>
        <taxon>Pezizomycotina</taxon>
        <taxon>Sordariomycetes</taxon>
        <taxon>Hypocreomycetidae</taxon>
        <taxon>Glomerellales</taxon>
        <taxon>Glomerellaceae</taxon>
        <taxon>Colletotrichum</taxon>
        <taxon>Colletotrichum boninense species complex</taxon>
    </lineage>
</organism>
<dbReference type="CDD" id="cd08297">
    <property type="entry name" value="CAD3"/>
    <property type="match status" value="1"/>
</dbReference>
<dbReference type="InterPro" id="IPR001128">
    <property type="entry name" value="Cyt_P450"/>
</dbReference>
<keyword evidence="11" id="KW-0560">Oxidoreductase</keyword>
<evidence type="ECO:0000256" key="10">
    <source>
        <dbReference type="ARBA" id="ARBA00022989"/>
    </source>
</evidence>
<evidence type="ECO:0000256" key="16">
    <source>
        <dbReference type="PIRSR" id="PIRSR602401-1"/>
    </source>
</evidence>
<evidence type="ECO:0000313" key="21">
    <source>
        <dbReference type="Proteomes" id="UP000781932"/>
    </source>
</evidence>
<evidence type="ECO:0000256" key="18">
    <source>
        <dbReference type="SAM" id="Phobius"/>
    </source>
</evidence>
<dbReference type="EMBL" id="JAATWM020000017">
    <property type="protein sequence ID" value="KAF9876683.1"/>
    <property type="molecule type" value="Genomic_DNA"/>
</dbReference>
<keyword evidence="13" id="KW-0520">NAD</keyword>
<comment type="similarity">
    <text evidence="5">Belongs to the cytochrome P450 family.</text>
</comment>
<evidence type="ECO:0000256" key="17">
    <source>
        <dbReference type="RuleBase" id="RU361277"/>
    </source>
</evidence>
<keyword evidence="14" id="KW-0503">Monooxygenase</keyword>
<evidence type="ECO:0000313" key="20">
    <source>
        <dbReference type="EMBL" id="KAF9876683.1"/>
    </source>
</evidence>
<dbReference type="PROSITE" id="PS00059">
    <property type="entry name" value="ADH_ZINC"/>
    <property type="match status" value="1"/>
</dbReference>
<dbReference type="OrthoDB" id="6692864at2759"/>
<feature type="transmembrane region" description="Helical" evidence="18">
    <location>
        <begin position="333"/>
        <end position="353"/>
    </location>
</feature>
<dbReference type="InterPro" id="IPR013154">
    <property type="entry name" value="ADH-like_N"/>
</dbReference>
<reference evidence="20" key="2">
    <citation type="submission" date="2020-11" db="EMBL/GenBank/DDBJ databases">
        <title>Whole genome sequencing of Colletotrichum sp.</title>
        <authorList>
            <person name="Li H."/>
        </authorList>
    </citation>
    <scope>NUCLEOTIDE SEQUENCE</scope>
    <source>
        <strain evidence="20">CkLH20</strain>
    </source>
</reference>
<evidence type="ECO:0000256" key="6">
    <source>
        <dbReference type="ARBA" id="ARBA00022617"/>
    </source>
</evidence>
<dbReference type="InterPro" id="IPR020843">
    <property type="entry name" value="ER"/>
</dbReference>
<dbReference type="PANTHER" id="PTHR42940:SF5">
    <property type="entry name" value="ALCOHOL DEHYDROGENASE 2"/>
    <property type="match status" value="1"/>
</dbReference>
<protein>
    <submittedName>
        <fullName evidence="20">Cytochrome p450</fullName>
    </submittedName>
</protein>
<comment type="cofactor">
    <cofactor evidence="2 16">
        <name>heme</name>
        <dbReference type="ChEBI" id="CHEBI:30413"/>
    </cofactor>
</comment>
<keyword evidence="12 16" id="KW-0408">Iron</keyword>
<evidence type="ECO:0000259" key="19">
    <source>
        <dbReference type="SMART" id="SM00829"/>
    </source>
</evidence>
<sequence length="881" mass="97622">MGGESNFNRAVVYSEPGTTKTEVVELPIPTPGPGEVLIRLQYSGVCHTDYGFCMNAFSSVPFPTPKGQVGGHEGVGEVVATGVGVTSPAVGQRVGIKYAADACLNCDRCLQGGESSCTEVKLSGYFTPGTLQQYCLSFARYVTPIPEGLDSAEAAPLMCAGVSVYTALKRADARHGDWIVIAGAGGGLGHLAIQYANVLGCRVLAMDLGVKEKFCRDLGATEFIDFTAYPTEDDLAAAVKKVTGGGARIVLMCSSNKKAYVQSPKWLGFRGKLVCLGVPEHSSPAIADVEPMLCDELTIFGVKTGNRLEAKECLEIAARGKVKTHFQLRRMRSLTKAHCLFFVVGIQLHVFAFRVGEWDIATTRLIRNFSLGIGLLTAALFQLASETFQTKLVAFKTACTLTAALIAGIYSSLIVYRAGFHRLNSFKGPWLARMSNLYITNRALKKLHLYSEMQDLHATYGDIVRIGPTELSINNPKAIMPIHSNRSPCIKGPWYGVLHPMYSLQLVRDKQEHAQRRKAWDRGFSSKALRDYEFRVANHTNQLLDQIEAHKGKAFNIADWFNFYSFDVMGDLAFGKTFGMLKEGIKHYFMTSLHTDMQAIGSFSHMLWLFPIFKNTPILNANNKRFWKFVTAQVDERIANPPDRPDVFSWVLEDYQAIKKPTWQDTLNLYGDAYLIIVAGSDTTAASLTCLFFELAQKPEVYQKLRKEIDGYFEENPSAEHSALSKLPYLQACIDEALRLHPPVPSGVQRMTPPEGLDIDGTFIPGNTIIQVPTHTMFRDERIFPHASEFIPERWTTQSDLAKDPSAFVPFGTGKYSCVGKQLGLMEIRYCVSQIIHRYDVAFAPGQTAEAFIEGKKDGFTLSLPELEVIFNRREDGKQIA</sequence>
<comment type="similarity">
    <text evidence="4 17">Belongs to the zinc-containing alcohol dehydrogenase family.</text>
</comment>
<evidence type="ECO:0000256" key="8">
    <source>
        <dbReference type="ARBA" id="ARBA00022723"/>
    </source>
</evidence>
<dbReference type="GO" id="GO:0016020">
    <property type="term" value="C:membrane"/>
    <property type="evidence" value="ECO:0007669"/>
    <property type="project" value="UniProtKB-SubCell"/>
</dbReference>
<evidence type="ECO:0000256" key="11">
    <source>
        <dbReference type="ARBA" id="ARBA00023002"/>
    </source>
</evidence>
<comment type="caution">
    <text evidence="20">The sequence shown here is derived from an EMBL/GenBank/DDBJ whole genome shotgun (WGS) entry which is preliminary data.</text>
</comment>
<dbReference type="Gene3D" id="3.90.180.10">
    <property type="entry name" value="Medium-chain alcohol dehydrogenases, catalytic domain"/>
    <property type="match status" value="1"/>
</dbReference>
<gene>
    <name evidence="20" type="ORF">CkaCkLH20_06091</name>
</gene>
<dbReference type="SUPFAM" id="SSF48264">
    <property type="entry name" value="Cytochrome P450"/>
    <property type="match status" value="1"/>
</dbReference>
<dbReference type="SUPFAM" id="SSF51735">
    <property type="entry name" value="NAD(P)-binding Rossmann-fold domains"/>
    <property type="match status" value="1"/>
</dbReference>
<dbReference type="PRINTS" id="PR00385">
    <property type="entry name" value="P450"/>
</dbReference>
<keyword evidence="10 18" id="KW-1133">Transmembrane helix</keyword>
<keyword evidence="6 16" id="KW-0349">Heme</keyword>
<keyword evidence="21" id="KW-1185">Reference proteome</keyword>
<evidence type="ECO:0000256" key="7">
    <source>
        <dbReference type="ARBA" id="ARBA00022692"/>
    </source>
</evidence>
<dbReference type="GO" id="GO:0008270">
    <property type="term" value="F:zinc ion binding"/>
    <property type="evidence" value="ECO:0007669"/>
    <property type="project" value="InterPro"/>
</dbReference>
<keyword evidence="15 18" id="KW-0472">Membrane</keyword>
<dbReference type="Gene3D" id="3.40.50.720">
    <property type="entry name" value="NAD(P)-binding Rossmann-like Domain"/>
    <property type="match status" value="1"/>
</dbReference>
<dbReference type="GeneID" id="62161882"/>
<reference evidence="20" key="1">
    <citation type="submission" date="2020-03" db="EMBL/GenBank/DDBJ databases">
        <authorList>
            <person name="He L."/>
        </authorList>
    </citation>
    <scope>NUCLEOTIDE SEQUENCE</scope>
    <source>
        <strain evidence="20">CkLH20</strain>
    </source>
</reference>
<dbReference type="Gene3D" id="1.10.630.10">
    <property type="entry name" value="Cytochrome P450"/>
    <property type="match status" value="1"/>
</dbReference>
<comment type="cofactor">
    <cofactor evidence="1 17">
        <name>Zn(2+)</name>
        <dbReference type="ChEBI" id="CHEBI:29105"/>
    </cofactor>
</comment>
<name>A0A9P6I3K3_9PEZI</name>
<dbReference type="GO" id="GO:0005506">
    <property type="term" value="F:iron ion binding"/>
    <property type="evidence" value="ECO:0007669"/>
    <property type="project" value="InterPro"/>
</dbReference>
<dbReference type="AlphaFoldDB" id="A0A9P6I3K3"/>
<evidence type="ECO:0000256" key="3">
    <source>
        <dbReference type="ARBA" id="ARBA00004370"/>
    </source>
</evidence>
<dbReference type="InterPro" id="IPR002328">
    <property type="entry name" value="ADH_Zn_CS"/>
</dbReference>
<dbReference type="CDD" id="cd11061">
    <property type="entry name" value="CYP67-like"/>
    <property type="match status" value="1"/>
</dbReference>
<dbReference type="Pfam" id="PF00067">
    <property type="entry name" value="p450"/>
    <property type="match status" value="1"/>
</dbReference>
<dbReference type="FunFam" id="3.40.50.720:FF:000039">
    <property type="entry name" value="Alcohol dehydrogenase AdhP"/>
    <property type="match status" value="1"/>
</dbReference>
<evidence type="ECO:0000256" key="12">
    <source>
        <dbReference type="ARBA" id="ARBA00023004"/>
    </source>
</evidence>
<dbReference type="GO" id="GO:0004497">
    <property type="term" value="F:monooxygenase activity"/>
    <property type="evidence" value="ECO:0007669"/>
    <property type="project" value="UniProtKB-KW"/>
</dbReference>
<evidence type="ECO:0000256" key="13">
    <source>
        <dbReference type="ARBA" id="ARBA00023027"/>
    </source>
</evidence>
<dbReference type="GO" id="GO:0016705">
    <property type="term" value="F:oxidoreductase activity, acting on paired donors, with incorporation or reduction of molecular oxygen"/>
    <property type="evidence" value="ECO:0007669"/>
    <property type="project" value="InterPro"/>
</dbReference>
<dbReference type="InterPro" id="IPR011032">
    <property type="entry name" value="GroES-like_sf"/>
</dbReference>
<dbReference type="InterPro" id="IPR036396">
    <property type="entry name" value="Cyt_P450_sf"/>
</dbReference>
<dbReference type="Proteomes" id="UP000781932">
    <property type="component" value="Unassembled WGS sequence"/>
</dbReference>
<dbReference type="FunFam" id="1.10.630.10:FF:000063">
    <property type="entry name" value="Cytochrome P450 monooxygenase"/>
    <property type="match status" value="1"/>
</dbReference>
<dbReference type="Pfam" id="PF08240">
    <property type="entry name" value="ADH_N"/>
    <property type="match status" value="1"/>
</dbReference>
<dbReference type="PRINTS" id="PR00463">
    <property type="entry name" value="EP450I"/>
</dbReference>
<dbReference type="PANTHER" id="PTHR42940">
    <property type="entry name" value="ALCOHOL DEHYDROGENASE 1-RELATED"/>
    <property type="match status" value="1"/>
</dbReference>
<evidence type="ECO:0000256" key="2">
    <source>
        <dbReference type="ARBA" id="ARBA00001971"/>
    </source>
</evidence>
<keyword evidence="7 18" id="KW-0812">Transmembrane</keyword>
<dbReference type="RefSeq" id="XP_038746144.1">
    <property type="nucleotide sequence ID" value="XM_038888808.1"/>
</dbReference>
<feature type="binding site" description="axial binding residue" evidence="16">
    <location>
        <position position="818"/>
    </location>
    <ligand>
        <name>heme</name>
        <dbReference type="ChEBI" id="CHEBI:30413"/>
    </ligand>
    <ligandPart>
        <name>Fe</name>
        <dbReference type="ChEBI" id="CHEBI:18248"/>
    </ligandPart>
</feature>
<evidence type="ECO:0000256" key="14">
    <source>
        <dbReference type="ARBA" id="ARBA00023033"/>
    </source>
</evidence>
<evidence type="ECO:0000256" key="15">
    <source>
        <dbReference type="ARBA" id="ARBA00023136"/>
    </source>
</evidence>
<accession>A0A9P6I3K3</accession>
<dbReference type="SMART" id="SM00829">
    <property type="entry name" value="PKS_ER"/>
    <property type="match status" value="1"/>
</dbReference>
<evidence type="ECO:0000256" key="5">
    <source>
        <dbReference type="ARBA" id="ARBA00010617"/>
    </source>
</evidence>
<dbReference type="GO" id="GO:1902181">
    <property type="term" value="P:verruculogen biosynthetic process"/>
    <property type="evidence" value="ECO:0007669"/>
    <property type="project" value="UniProtKB-ARBA"/>
</dbReference>
<comment type="subcellular location">
    <subcellularLocation>
        <location evidence="3">Membrane</location>
    </subcellularLocation>
</comment>
<dbReference type="GO" id="GO:0020037">
    <property type="term" value="F:heme binding"/>
    <property type="evidence" value="ECO:0007669"/>
    <property type="project" value="InterPro"/>
</dbReference>
<proteinExistence type="inferred from homology"/>
<dbReference type="InterPro" id="IPR013149">
    <property type="entry name" value="ADH-like_C"/>
</dbReference>
<dbReference type="InterPro" id="IPR002401">
    <property type="entry name" value="Cyt_P450_E_grp-I"/>
</dbReference>
<keyword evidence="9 17" id="KW-0862">Zinc</keyword>
<evidence type="ECO:0000256" key="9">
    <source>
        <dbReference type="ARBA" id="ARBA00022833"/>
    </source>
</evidence>
<evidence type="ECO:0000256" key="1">
    <source>
        <dbReference type="ARBA" id="ARBA00001947"/>
    </source>
</evidence>
<feature type="domain" description="Enoyl reductase (ER)" evidence="19">
    <location>
        <begin position="17"/>
        <end position="322"/>
    </location>
</feature>
<keyword evidence="8 16" id="KW-0479">Metal-binding</keyword>
<dbReference type="SUPFAM" id="SSF50129">
    <property type="entry name" value="GroES-like"/>
    <property type="match status" value="1"/>
</dbReference>
<feature type="transmembrane region" description="Helical" evidence="18">
    <location>
        <begin position="393"/>
        <end position="416"/>
    </location>
</feature>
<dbReference type="GO" id="GO:0005737">
    <property type="term" value="C:cytoplasm"/>
    <property type="evidence" value="ECO:0007669"/>
    <property type="project" value="TreeGrafter"/>
</dbReference>